<protein>
    <submittedName>
        <fullName evidence="10">Proline reductase-associated electron transfer protein PrdC</fullName>
    </submittedName>
</protein>
<dbReference type="InterPro" id="IPR010208">
    <property type="entry name" value="Ion_transpt_RnfC/RsxC"/>
</dbReference>
<evidence type="ECO:0000256" key="2">
    <source>
        <dbReference type="ARBA" id="ARBA00022485"/>
    </source>
</evidence>
<dbReference type="InterPro" id="IPR037225">
    <property type="entry name" value="Nuo51_FMN-bd_sf"/>
</dbReference>
<dbReference type="NCBIfam" id="TIGR04481">
    <property type="entry name" value="PR_assoc_PrdC"/>
    <property type="match status" value="1"/>
</dbReference>
<feature type="domain" description="NADH-ubiquinone oxidoreductase 51kDa subunit FMN-binding" evidence="8">
    <location>
        <begin position="82"/>
        <end position="223"/>
    </location>
</feature>
<keyword evidence="5" id="KW-0249">Electron transport</keyword>
<proteinExistence type="predicted"/>
<geneLocation type="plasmid" evidence="10 11">
    <name>pTPELB1</name>
</geneLocation>
<dbReference type="PANTHER" id="PTHR43034">
    <property type="entry name" value="ION-TRANSLOCATING OXIDOREDUCTASE COMPLEX SUBUNIT C"/>
    <property type="match status" value="1"/>
</dbReference>
<name>A0ABZ3FI97_9FIRM</name>
<evidence type="ECO:0000256" key="5">
    <source>
        <dbReference type="ARBA" id="ARBA00022982"/>
    </source>
</evidence>
<dbReference type="InterPro" id="IPR011538">
    <property type="entry name" value="Nuo51_FMN-bd"/>
</dbReference>
<dbReference type="Gene3D" id="3.40.50.11540">
    <property type="entry name" value="NADH-ubiquinone oxidoreductase 51kDa subunit"/>
    <property type="match status" value="1"/>
</dbReference>
<dbReference type="Pfam" id="PF13375">
    <property type="entry name" value="RnfC_N"/>
    <property type="match status" value="1"/>
</dbReference>
<evidence type="ECO:0000313" key="11">
    <source>
        <dbReference type="Proteomes" id="UP001477947"/>
    </source>
</evidence>
<keyword evidence="10" id="KW-0614">Plasmid</keyword>
<keyword evidence="4" id="KW-0677">Repeat</keyword>
<dbReference type="SUPFAM" id="SSF142984">
    <property type="entry name" value="Nqo1 middle domain-like"/>
    <property type="match status" value="1"/>
</dbReference>
<dbReference type="Pfam" id="PF01512">
    <property type="entry name" value="Complex1_51K"/>
    <property type="match status" value="1"/>
</dbReference>
<gene>
    <name evidence="10" type="primary">prdC</name>
    <name evidence="10" type="ORF">TPELB_39250</name>
</gene>
<evidence type="ECO:0000256" key="3">
    <source>
        <dbReference type="ARBA" id="ARBA00022723"/>
    </source>
</evidence>
<keyword evidence="1" id="KW-0813">Transport</keyword>
<keyword evidence="6" id="KW-0408">Iron</keyword>
<evidence type="ECO:0000259" key="8">
    <source>
        <dbReference type="Pfam" id="PF01512"/>
    </source>
</evidence>
<sequence length="488" mass="52478">MGLQKILLRQHVGAPCEAVVKVGDKVKKGTLIAKPTGLGANIFSSVYGNISEITEDAIIIEKDEEQPEEFIKLEGDDKLQLIKDAGVVGMGGAGFPTAIKLGTKVKYILVNAAECEPLLHHNVDQMVDNTDMTVRGLKYVMEICQAEKGIFALKAKNQKAVDALVEGTKGDDSLDIHLLPDIYPMGEERAVVREVLGILLQPTDLPSVADAVVINVETLQRVAEAIELKKPCFSKNVTVVGKLKGGTEPHVFMDVPVGTSVKELIERAGGIDGEYGEVIMGGPFTGKACELEAPITKTTGGIIVTQPFEDLKGEKMGLLVCACGGNEERMQDLAKKMNAEVVCVQKCKQAADVKGNLKCENPGNCPGQALKVMNIKKAGAKHILIGNCTDCSNTVMGSAPKMNIEVHHQTDTVLKTVGKDVIRYMTASKTVPQLGEEVVEEVKTQSVEQPKAETVETVETNFASFTDEGGLVINLKEGKDIRVEFVID</sequence>
<evidence type="ECO:0000256" key="1">
    <source>
        <dbReference type="ARBA" id="ARBA00022448"/>
    </source>
</evidence>
<dbReference type="RefSeq" id="WP_206925888.1">
    <property type="nucleotide sequence ID" value="NZ_CP154623.1"/>
</dbReference>
<dbReference type="InterPro" id="IPR031001">
    <property type="entry name" value="PR_assoc_PrdC"/>
</dbReference>
<dbReference type="EMBL" id="CP154623">
    <property type="protein sequence ID" value="XAM43556.1"/>
    <property type="molecule type" value="Genomic_DNA"/>
</dbReference>
<keyword evidence="7" id="KW-0411">Iron-sulfur</keyword>
<keyword evidence="3" id="KW-0479">Metal-binding</keyword>
<keyword evidence="11" id="KW-1185">Reference proteome</keyword>
<evidence type="ECO:0000313" key="10">
    <source>
        <dbReference type="EMBL" id="XAM43556.1"/>
    </source>
</evidence>
<dbReference type="Proteomes" id="UP001477947">
    <property type="component" value="Plasmid pTPELB1"/>
</dbReference>
<evidence type="ECO:0000256" key="6">
    <source>
        <dbReference type="ARBA" id="ARBA00023004"/>
    </source>
</evidence>
<dbReference type="SUPFAM" id="SSF142019">
    <property type="entry name" value="Nqo1 FMN-binding domain-like"/>
    <property type="match status" value="1"/>
</dbReference>
<dbReference type="InterPro" id="IPR026902">
    <property type="entry name" value="RnfC_N"/>
</dbReference>
<organism evidence="10 11">
    <name type="scientific">Terrisporobacter petrolearius</name>
    <dbReference type="NCBI Taxonomy" id="1460447"/>
    <lineage>
        <taxon>Bacteria</taxon>
        <taxon>Bacillati</taxon>
        <taxon>Bacillota</taxon>
        <taxon>Clostridia</taxon>
        <taxon>Peptostreptococcales</taxon>
        <taxon>Peptostreptococcaceae</taxon>
        <taxon>Terrisporobacter</taxon>
    </lineage>
</organism>
<feature type="domain" description="RnfC Barrel sandwich hybrid" evidence="9">
    <location>
        <begin position="6"/>
        <end position="60"/>
    </location>
</feature>
<evidence type="ECO:0000259" key="9">
    <source>
        <dbReference type="Pfam" id="PF13375"/>
    </source>
</evidence>
<dbReference type="PANTHER" id="PTHR43034:SF2">
    <property type="entry name" value="ION-TRANSLOCATING OXIDOREDUCTASE COMPLEX SUBUNIT C"/>
    <property type="match status" value="1"/>
</dbReference>
<reference evidence="10 11" key="1">
    <citation type="submission" date="2024-04" db="EMBL/GenBank/DDBJ databases">
        <title>Isolation and characterization of novel acetogenic strains of the genera Terrisporobacter and Acetoanaerobium.</title>
        <authorList>
            <person name="Boeer T."/>
            <person name="Schueler M.A."/>
            <person name="Lueschen A."/>
            <person name="Eysell L."/>
            <person name="Droege J."/>
            <person name="Heinemann M."/>
            <person name="Engelhardt L."/>
            <person name="Basen M."/>
            <person name="Daniel R."/>
        </authorList>
    </citation>
    <scope>NUCLEOTIDE SEQUENCE [LARGE SCALE GENOMIC DNA]</scope>
    <source>
        <strain evidence="10 11">ELB</strain>
        <plasmid evidence="10 11">pTPELB1</plasmid>
    </source>
</reference>
<accession>A0ABZ3FI97</accession>
<keyword evidence="2" id="KW-0004">4Fe-4S</keyword>
<evidence type="ECO:0000256" key="7">
    <source>
        <dbReference type="ARBA" id="ARBA00023014"/>
    </source>
</evidence>
<evidence type="ECO:0000256" key="4">
    <source>
        <dbReference type="ARBA" id="ARBA00022737"/>
    </source>
</evidence>